<reference evidence="2 3" key="1">
    <citation type="submission" date="2022-10" db="EMBL/GenBank/DDBJ databases">
        <title>Comparative genomics and taxonomic characterization of three novel marine species of genus Reichenbachiella exhibiting antioxidant and polysaccharide degradation activities.</title>
        <authorList>
            <person name="Muhammad N."/>
            <person name="Lee Y.-J."/>
            <person name="Ko J."/>
            <person name="Kim S.-G."/>
        </authorList>
    </citation>
    <scope>NUCLEOTIDE SEQUENCE [LARGE SCALE GENOMIC DNA]</scope>
    <source>
        <strain evidence="2 3">ABR2-5</strain>
    </source>
</reference>
<comment type="caution">
    <text evidence="2">The sequence shown here is derived from an EMBL/GenBank/DDBJ whole genome shotgun (WGS) entry which is preliminary data.</text>
</comment>
<gene>
    <name evidence="2" type="ORF">N7U62_11105</name>
</gene>
<name>A0ABT3CU33_9BACT</name>
<proteinExistence type="predicted"/>
<dbReference type="Pfam" id="PF14534">
    <property type="entry name" value="DUF4440"/>
    <property type="match status" value="1"/>
</dbReference>
<dbReference type="RefSeq" id="WP_264138042.1">
    <property type="nucleotide sequence ID" value="NZ_JAOYOD010000001.1"/>
</dbReference>
<organism evidence="2 3">
    <name type="scientific">Reichenbachiella ulvae</name>
    <dbReference type="NCBI Taxonomy" id="2980104"/>
    <lineage>
        <taxon>Bacteria</taxon>
        <taxon>Pseudomonadati</taxon>
        <taxon>Bacteroidota</taxon>
        <taxon>Cytophagia</taxon>
        <taxon>Cytophagales</taxon>
        <taxon>Reichenbachiellaceae</taxon>
        <taxon>Reichenbachiella</taxon>
    </lineage>
</organism>
<evidence type="ECO:0000313" key="2">
    <source>
        <dbReference type="EMBL" id="MCV9387215.1"/>
    </source>
</evidence>
<protein>
    <submittedName>
        <fullName evidence="2">Nuclear transport factor 2 family protein</fullName>
    </submittedName>
</protein>
<accession>A0ABT3CU33</accession>
<dbReference type="Proteomes" id="UP001300692">
    <property type="component" value="Unassembled WGS sequence"/>
</dbReference>
<dbReference type="Gene3D" id="3.10.450.50">
    <property type="match status" value="1"/>
</dbReference>
<dbReference type="InterPro" id="IPR032710">
    <property type="entry name" value="NTF2-like_dom_sf"/>
</dbReference>
<dbReference type="PROSITE" id="PS51257">
    <property type="entry name" value="PROKAR_LIPOPROTEIN"/>
    <property type="match status" value="1"/>
</dbReference>
<dbReference type="EMBL" id="JAOYOD010000001">
    <property type="protein sequence ID" value="MCV9387215.1"/>
    <property type="molecule type" value="Genomic_DNA"/>
</dbReference>
<feature type="domain" description="DUF4440" evidence="1">
    <location>
        <begin position="27"/>
        <end position="86"/>
    </location>
</feature>
<evidence type="ECO:0000313" key="3">
    <source>
        <dbReference type="Proteomes" id="UP001300692"/>
    </source>
</evidence>
<dbReference type="SUPFAM" id="SSF54427">
    <property type="entry name" value="NTF2-like"/>
    <property type="match status" value="1"/>
</dbReference>
<keyword evidence="3" id="KW-1185">Reference proteome</keyword>
<evidence type="ECO:0000259" key="1">
    <source>
        <dbReference type="Pfam" id="PF14534"/>
    </source>
</evidence>
<sequence>MKYTHVLFLSLILFSCSGDVFTQSDIQVVEAFTEAIEEKNFAVLDSLTKDDFILVGPAIGDTISKKQFIDNWKANTANYIKSIEFEHSQLSGLSIPTDTLFGNWIGKWSVARINYQADSLTPVTLLLSNAFLVVEGKLSKGVLIYDRADMYDQQDYFFGNLEDQLSVGKLIKDKR</sequence>
<dbReference type="InterPro" id="IPR027843">
    <property type="entry name" value="DUF4440"/>
</dbReference>